<gene>
    <name evidence="1" type="ORF">M404DRAFT_1001023</name>
</gene>
<sequence length="107" mass="12298">MTTARIHARIIGEGETNPALAFYPIEPQQADTWATQHMQVGYIYREDNKKTEVHVVIPGCAWVISEIIDIATYLVAHEVYLHIFLVDLRLNLISLYCTIHMHDVFFG</sequence>
<reference evidence="2" key="2">
    <citation type="submission" date="2015-01" db="EMBL/GenBank/DDBJ databases">
        <title>Evolutionary Origins and Diversification of the Mycorrhizal Mutualists.</title>
        <authorList>
            <consortium name="DOE Joint Genome Institute"/>
            <consortium name="Mycorrhizal Genomics Consortium"/>
            <person name="Kohler A."/>
            <person name="Kuo A."/>
            <person name="Nagy L.G."/>
            <person name="Floudas D."/>
            <person name="Copeland A."/>
            <person name="Barry K.W."/>
            <person name="Cichocki N."/>
            <person name="Veneault-Fourrey C."/>
            <person name="LaButti K."/>
            <person name="Lindquist E.A."/>
            <person name="Lipzen A."/>
            <person name="Lundell T."/>
            <person name="Morin E."/>
            <person name="Murat C."/>
            <person name="Riley R."/>
            <person name="Ohm R."/>
            <person name="Sun H."/>
            <person name="Tunlid A."/>
            <person name="Henrissat B."/>
            <person name="Grigoriev I.V."/>
            <person name="Hibbett D.S."/>
            <person name="Martin F."/>
        </authorList>
    </citation>
    <scope>NUCLEOTIDE SEQUENCE [LARGE SCALE GENOMIC DNA]</scope>
    <source>
        <strain evidence="2">Marx 270</strain>
    </source>
</reference>
<proteinExistence type="predicted"/>
<dbReference type="HOGENOM" id="CLU_2211048_0_0_1"/>
<reference evidence="1 2" key="1">
    <citation type="submission" date="2014-04" db="EMBL/GenBank/DDBJ databases">
        <authorList>
            <consortium name="DOE Joint Genome Institute"/>
            <person name="Kuo A."/>
            <person name="Kohler A."/>
            <person name="Costa M.D."/>
            <person name="Nagy L.G."/>
            <person name="Floudas D."/>
            <person name="Copeland A."/>
            <person name="Barry K.W."/>
            <person name="Cichocki N."/>
            <person name="Veneault-Fourrey C."/>
            <person name="LaButti K."/>
            <person name="Lindquist E.A."/>
            <person name="Lipzen A."/>
            <person name="Lundell T."/>
            <person name="Morin E."/>
            <person name="Murat C."/>
            <person name="Sun H."/>
            <person name="Tunlid A."/>
            <person name="Henrissat B."/>
            <person name="Grigoriev I.V."/>
            <person name="Hibbett D.S."/>
            <person name="Martin F."/>
            <person name="Nordberg H.P."/>
            <person name="Cantor M.N."/>
            <person name="Hua S.X."/>
        </authorList>
    </citation>
    <scope>NUCLEOTIDE SEQUENCE [LARGE SCALE GENOMIC DNA]</scope>
    <source>
        <strain evidence="1 2">Marx 270</strain>
    </source>
</reference>
<evidence type="ECO:0000313" key="2">
    <source>
        <dbReference type="Proteomes" id="UP000054217"/>
    </source>
</evidence>
<dbReference type="AlphaFoldDB" id="A0A0C3J484"/>
<dbReference type="Proteomes" id="UP000054217">
    <property type="component" value="Unassembled WGS sequence"/>
</dbReference>
<keyword evidence="2" id="KW-1185">Reference proteome</keyword>
<dbReference type="OrthoDB" id="2671551at2759"/>
<accession>A0A0C3J484</accession>
<name>A0A0C3J484_PISTI</name>
<dbReference type="InParanoid" id="A0A0C3J484"/>
<protein>
    <submittedName>
        <fullName evidence="1">Uncharacterized protein</fullName>
    </submittedName>
</protein>
<organism evidence="1 2">
    <name type="scientific">Pisolithus tinctorius Marx 270</name>
    <dbReference type="NCBI Taxonomy" id="870435"/>
    <lineage>
        <taxon>Eukaryota</taxon>
        <taxon>Fungi</taxon>
        <taxon>Dikarya</taxon>
        <taxon>Basidiomycota</taxon>
        <taxon>Agaricomycotina</taxon>
        <taxon>Agaricomycetes</taxon>
        <taxon>Agaricomycetidae</taxon>
        <taxon>Boletales</taxon>
        <taxon>Sclerodermatineae</taxon>
        <taxon>Pisolithaceae</taxon>
        <taxon>Pisolithus</taxon>
    </lineage>
</organism>
<dbReference type="EMBL" id="KN831974">
    <property type="protein sequence ID" value="KIO03863.1"/>
    <property type="molecule type" value="Genomic_DNA"/>
</dbReference>
<evidence type="ECO:0000313" key="1">
    <source>
        <dbReference type="EMBL" id="KIO03863.1"/>
    </source>
</evidence>